<dbReference type="PANTHER" id="PTHR32309">
    <property type="entry name" value="TYROSINE-PROTEIN KINASE"/>
    <property type="match status" value="1"/>
</dbReference>
<feature type="domain" description="Polysaccharide chain length determinant N-terminal" evidence="7">
    <location>
        <begin position="13"/>
        <end position="113"/>
    </location>
</feature>
<dbReference type="SUPFAM" id="SSF160355">
    <property type="entry name" value="Bacterial polysaccharide co-polymerase-like"/>
    <property type="match status" value="1"/>
</dbReference>
<evidence type="ECO:0000256" key="6">
    <source>
        <dbReference type="SAM" id="Phobius"/>
    </source>
</evidence>
<dbReference type="AlphaFoldDB" id="A0A1S7LM37"/>
<reference evidence="8" key="1">
    <citation type="submission" date="2015-04" db="EMBL/GenBank/DDBJ databases">
        <authorList>
            <person name="Syromyatnikov M.Y."/>
            <person name="Popov V.N."/>
        </authorList>
    </citation>
    <scope>NUCLEOTIDE SEQUENCE</scope>
    <source>
        <strain evidence="8">MO-1</strain>
    </source>
</reference>
<dbReference type="EMBL" id="LO017727">
    <property type="protein sequence ID" value="CRH06901.1"/>
    <property type="molecule type" value="Genomic_DNA"/>
</dbReference>
<evidence type="ECO:0000256" key="1">
    <source>
        <dbReference type="ARBA" id="ARBA00004651"/>
    </source>
</evidence>
<name>A0A1S7LM37_MAGMO</name>
<evidence type="ECO:0000313" key="8">
    <source>
        <dbReference type="EMBL" id="CRH06901.1"/>
    </source>
</evidence>
<evidence type="ECO:0000256" key="4">
    <source>
        <dbReference type="ARBA" id="ARBA00022989"/>
    </source>
</evidence>
<dbReference type="Gene3D" id="3.30.1890.10">
    <property type="entry name" value="FepE-like"/>
    <property type="match status" value="1"/>
</dbReference>
<organism evidence="8">
    <name type="scientific">Magnetococcus massalia (strain MO-1)</name>
    <dbReference type="NCBI Taxonomy" id="451514"/>
    <lineage>
        <taxon>Bacteria</taxon>
        <taxon>Pseudomonadati</taxon>
        <taxon>Pseudomonadota</taxon>
        <taxon>Magnetococcia</taxon>
        <taxon>Magnetococcales</taxon>
        <taxon>Magnetococcaceae</taxon>
        <taxon>Magnetococcus</taxon>
    </lineage>
</organism>
<dbReference type="InterPro" id="IPR050445">
    <property type="entry name" value="Bact_polysacc_biosynth/exp"/>
</dbReference>
<dbReference type="Pfam" id="PF02706">
    <property type="entry name" value="Wzz"/>
    <property type="match status" value="1"/>
</dbReference>
<evidence type="ECO:0000256" key="3">
    <source>
        <dbReference type="ARBA" id="ARBA00022692"/>
    </source>
</evidence>
<feature type="transmembrane region" description="Helical" evidence="6">
    <location>
        <begin position="266"/>
        <end position="286"/>
    </location>
</feature>
<proteinExistence type="predicted"/>
<dbReference type="GO" id="GO:0004713">
    <property type="term" value="F:protein tyrosine kinase activity"/>
    <property type="evidence" value="ECO:0007669"/>
    <property type="project" value="TreeGrafter"/>
</dbReference>
<keyword evidence="4 6" id="KW-1133">Transmembrane helix</keyword>
<keyword evidence="5 6" id="KW-0472">Membrane</keyword>
<keyword evidence="2" id="KW-1003">Cell membrane</keyword>
<dbReference type="PANTHER" id="PTHR32309:SF13">
    <property type="entry name" value="FERRIC ENTEROBACTIN TRANSPORT PROTEIN FEPE"/>
    <property type="match status" value="1"/>
</dbReference>
<gene>
    <name evidence="8" type="ORF">MAGMO_2751</name>
</gene>
<dbReference type="GO" id="GO:0005886">
    <property type="term" value="C:plasma membrane"/>
    <property type="evidence" value="ECO:0007669"/>
    <property type="project" value="UniProtKB-SubCell"/>
</dbReference>
<sequence length="294" mass="32627">MTQPTEQTTIIGEEVHLMAIWRLLMDGKWTIIFWVLVGFGALFFTATQMTPIYQSQVLLEPVIEEGQQNSGLLSQVGGIAAMAGINLGGGNATTDAAIAQLKSYNFTERFIEDKGLLPILFAEEWDAKQKRFIPDEDGNIPTLWDGVELFNEDIRAIKVDKKTGLVTLTIEWSDPTLAAAWANELVARINAHLRQTAIEEARKKIAYLNAELARNQIVEVKSAVANLLEVQIKNIMLANVRTEFAFQVLDAAVVPPQKAYVRPRKAIMAALGILIGGFIGIFWVALRDFVHKHG</sequence>
<dbReference type="InterPro" id="IPR003856">
    <property type="entry name" value="LPS_length_determ_N"/>
</dbReference>
<feature type="transmembrane region" description="Helical" evidence="6">
    <location>
        <begin position="29"/>
        <end position="46"/>
    </location>
</feature>
<keyword evidence="3 6" id="KW-0812">Transmembrane</keyword>
<protein>
    <submittedName>
        <fullName evidence="8">Putative Chain length determinant protein involving in lipopolysaccharide biosynthesis</fullName>
    </submittedName>
</protein>
<comment type="subcellular location">
    <subcellularLocation>
        <location evidence="1">Cell membrane</location>
        <topology evidence="1">Multi-pass membrane protein</topology>
    </subcellularLocation>
</comment>
<accession>A0A1S7LM37</accession>
<evidence type="ECO:0000256" key="2">
    <source>
        <dbReference type="ARBA" id="ARBA00022475"/>
    </source>
</evidence>
<evidence type="ECO:0000259" key="7">
    <source>
        <dbReference type="Pfam" id="PF02706"/>
    </source>
</evidence>
<evidence type="ECO:0000256" key="5">
    <source>
        <dbReference type="ARBA" id="ARBA00023136"/>
    </source>
</evidence>